<reference evidence="1 2" key="1">
    <citation type="submission" date="2018-06" db="EMBL/GenBank/DDBJ databases">
        <title>Flavobacterium sp IMCC34762, genome.</title>
        <authorList>
            <person name="Joung Y."/>
            <person name="Cho J."/>
            <person name="Song J."/>
        </authorList>
    </citation>
    <scope>NUCLEOTIDE SEQUENCE [LARGE SCALE GENOMIC DNA]</scope>
    <source>
        <strain evidence="1 2">IMCC34762</strain>
    </source>
</reference>
<sequence length="156" mass="17442">MKLSQVKNILKSVEAVNFILDDGTSVPEHFHVTEVGLITKNFIDCGGTVRKETVVNFQLWDANDFEHRLKPQKLLNIIELSEKVLGIEDFEIEVEYQAQTIGKYDLDFNGNDFVLLDKKTACLAQDQCGIPSEKPKVRLSDMNNEASCCTPGGSCC</sequence>
<protein>
    <submittedName>
        <fullName evidence="1">Uncharacterized protein</fullName>
    </submittedName>
</protein>
<dbReference type="InterPro" id="IPR045534">
    <property type="entry name" value="DUF6428"/>
</dbReference>
<evidence type="ECO:0000313" key="2">
    <source>
        <dbReference type="Proteomes" id="UP000249177"/>
    </source>
</evidence>
<evidence type="ECO:0000313" key="1">
    <source>
        <dbReference type="EMBL" id="PZX93342.1"/>
    </source>
</evidence>
<dbReference type="RefSeq" id="WP_111410130.1">
    <property type="nucleotide sequence ID" value="NZ_QKXH01000006.1"/>
</dbReference>
<name>A0A2W7VMH1_9FLAO</name>
<dbReference type="Proteomes" id="UP000249177">
    <property type="component" value="Unassembled WGS sequence"/>
</dbReference>
<organism evidence="1 2">
    <name type="scientific">Flavobacterium aquariorum</name>
    <dbReference type="NCBI Taxonomy" id="2217670"/>
    <lineage>
        <taxon>Bacteria</taxon>
        <taxon>Pseudomonadati</taxon>
        <taxon>Bacteroidota</taxon>
        <taxon>Flavobacteriia</taxon>
        <taxon>Flavobacteriales</taxon>
        <taxon>Flavobacteriaceae</taxon>
        <taxon>Flavobacterium</taxon>
    </lineage>
</organism>
<accession>A0A2W7VMH1</accession>
<dbReference type="Pfam" id="PF20001">
    <property type="entry name" value="DUF6428"/>
    <property type="match status" value="1"/>
</dbReference>
<dbReference type="AlphaFoldDB" id="A0A2W7VMH1"/>
<comment type="caution">
    <text evidence="1">The sequence shown here is derived from an EMBL/GenBank/DDBJ whole genome shotgun (WGS) entry which is preliminary data.</text>
</comment>
<dbReference type="OrthoDB" id="66316at2"/>
<gene>
    <name evidence="1" type="ORF">DOS84_10790</name>
</gene>
<keyword evidence="2" id="KW-1185">Reference proteome</keyword>
<proteinExistence type="predicted"/>
<dbReference type="EMBL" id="QKXH01000006">
    <property type="protein sequence ID" value="PZX93342.1"/>
    <property type="molecule type" value="Genomic_DNA"/>
</dbReference>